<keyword evidence="4 7" id="KW-0812">Transmembrane</keyword>
<evidence type="ECO:0000313" key="8">
    <source>
        <dbReference type="EMBL" id="KAF6024119.1"/>
    </source>
</evidence>
<evidence type="ECO:0000256" key="3">
    <source>
        <dbReference type="ARBA" id="ARBA00022448"/>
    </source>
</evidence>
<dbReference type="Pfam" id="PF01566">
    <property type="entry name" value="Nramp"/>
    <property type="match status" value="1"/>
</dbReference>
<dbReference type="GO" id="GO:0005384">
    <property type="term" value="F:manganese ion transmembrane transporter activity"/>
    <property type="evidence" value="ECO:0007669"/>
    <property type="project" value="TreeGrafter"/>
</dbReference>
<dbReference type="InterPro" id="IPR001046">
    <property type="entry name" value="NRAMP_fam"/>
</dbReference>
<dbReference type="GO" id="GO:0005886">
    <property type="term" value="C:plasma membrane"/>
    <property type="evidence" value="ECO:0007669"/>
    <property type="project" value="TreeGrafter"/>
</dbReference>
<keyword evidence="9" id="KW-1185">Reference proteome</keyword>
<dbReference type="PANTHER" id="PTHR11706:SF33">
    <property type="entry name" value="NATURAL RESISTANCE-ASSOCIATED MACROPHAGE PROTEIN 2"/>
    <property type="match status" value="1"/>
</dbReference>
<dbReference type="AlphaFoldDB" id="A0A7J7JCW5"/>
<dbReference type="PRINTS" id="PR00447">
    <property type="entry name" value="NATRESASSCMP"/>
</dbReference>
<dbReference type="GO" id="GO:0015086">
    <property type="term" value="F:cadmium ion transmembrane transporter activity"/>
    <property type="evidence" value="ECO:0007669"/>
    <property type="project" value="TreeGrafter"/>
</dbReference>
<name>A0A7J7JCW5_BUGNE</name>
<evidence type="ECO:0000256" key="6">
    <source>
        <dbReference type="ARBA" id="ARBA00023136"/>
    </source>
</evidence>
<gene>
    <name evidence="8" type="ORF">EB796_017579</name>
</gene>
<keyword evidence="3" id="KW-0813">Transport</keyword>
<feature type="transmembrane region" description="Helical" evidence="7">
    <location>
        <begin position="119"/>
        <end position="145"/>
    </location>
</feature>
<feature type="transmembrane region" description="Helical" evidence="7">
    <location>
        <begin position="87"/>
        <end position="107"/>
    </location>
</feature>
<evidence type="ECO:0000256" key="5">
    <source>
        <dbReference type="ARBA" id="ARBA00022989"/>
    </source>
</evidence>
<accession>A0A7J7JCW5</accession>
<evidence type="ECO:0000256" key="4">
    <source>
        <dbReference type="ARBA" id="ARBA00022692"/>
    </source>
</evidence>
<dbReference type="GO" id="GO:0005381">
    <property type="term" value="F:iron ion transmembrane transporter activity"/>
    <property type="evidence" value="ECO:0007669"/>
    <property type="project" value="TreeGrafter"/>
</dbReference>
<dbReference type="Proteomes" id="UP000593567">
    <property type="component" value="Unassembled WGS sequence"/>
</dbReference>
<organism evidence="8 9">
    <name type="scientific">Bugula neritina</name>
    <name type="common">Brown bryozoan</name>
    <name type="synonym">Sertularia neritina</name>
    <dbReference type="NCBI Taxonomy" id="10212"/>
    <lineage>
        <taxon>Eukaryota</taxon>
        <taxon>Metazoa</taxon>
        <taxon>Spiralia</taxon>
        <taxon>Lophotrochozoa</taxon>
        <taxon>Bryozoa</taxon>
        <taxon>Gymnolaemata</taxon>
        <taxon>Cheilostomatida</taxon>
        <taxon>Flustrina</taxon>
        <taxon>Buguloidea</taxon>
        <taxon>Bugulidae</taxon>
        <taxon>Bugula</taxon>
    </lineage>
</organism>
<reference evidence="8" key="1">
    <citation type="submission" date="2020-06" db="EMBL/GenBank/DDBJ databases">
        <title>Draft genome of Bugula neritina, a colonial animal packing powerful symbionts and potential medicines.</title>
        <authorList>
            <person name="Rayko M."/>
        </authorList>
    </citation>
    <scope>NUCLEOTIDE SEQUENCE [LARGE SCALE GENOMIC DNA]</scope>
    <source>
        <strain evidence="8">Kwan_BN1</strain>
    </source>
</reference>
<dbReference type="PANTHER" id="PTHR11706">
    <property type="entry name" value="SOLUTE CARRIER PROTEIN FAMILY 11 MEMBER"/>
    <property type="match status" value="1"/>
</dbReference>
<protein>
    <submittedName>
        <fullName evidence="8">SLC11A1</fullName>
    </submittedName>
</protein>
<keyword evidence="6 7" id="KW-0472">Membrane</keyword>
<sequence>MTGTYAGQFAMEGFLNLSWKKWQRVLLTRSIAILPTIFIATTNGIDQLTGLNDVLNVLMSMQLPFAVLPILAMTSNKAIMKEFANGMVSMVVTGSFGLLVIAINVYFVVGELSGLSLHWAIILLIVVLAVAYFLFVLYLACFCLVQMGITQLENRFVKAISSPRLSKSTSSIGYNTCTDSETLN</sequence>
<keyword evidence="5 7" id="KW-1133">Transmembrane helix</keyword>
<feature type="transmembrane region" description="Helical" evidence="7">
    <location>
        <begin position="26"/>
        <end position="45"/>
    </location>
</feature>
<evidence type="ECO:0000256" key="2">
    <source>
        <dbReference type="ARBA" id="ARBA00006670"/>
    </source>
</evidence>
<evidence type="ECO:0000256" key="7">
    <source>
        <dbReference type="SAM" id="Phobius"/>
    </source>
</evidence>
<dbReference type="GO" id="GO:0010008">
    <property type="term" value="C:endosome membrane"/>
    <property type="evidence" value="ECO:0007669"/>
    <property type="project" value="TreeGrafter"/>
</dbReference>
<comment type="subcellular location">
    <subcellularLocation>
        <location evidence="1">Membrane</location>
        <topology evidence="1">Multi-pass membrane protein</topology>
    </subcellularLocation>
</comment>
<proteinExistence type="inferred from homology"/>
<dbReference type="OrthoDB" id="409173at2759"/>
<comment type="caution">
    <text evidence="8">The sequence shown here is derived from an EMBL/GenBank/DDBJ whole genome shotgun (WGS) entry which is preliminary data.</text>
</comment>
<comment type="similarity">
    <text evidence="2">Belongs to the NRAMP family.</text>
</comment>
<evidence type="ECO:0000313" key="9">
    <source>
        <dbReference type="Proteomes" id="UP000593567"/>
    </source>
</evidence>
<dbReference type="EMBL" id="VXIV02002616">
    <property type="protein sequence ID" value="KAF6024119.1"/>
    <property type="molecule type" value="Genomic_DNA"/>
</dbReference>
<feature type="transmembrane region" description="Helical" evidence="7">
    <location>
        <begin position="57"/>
        <end position="75"/>
    </location>
</feature>
<evidence type="ECO:0000256" key="1">
    <source>
        <dbReference type="ARBA" id="ARBA00004141"/>
    </source>
</evidence>